<dbReference type="AlphaFoldDB" id="A0AAV9DEQ0"/>
<dbReference type="EMBL" id="JAUJYO010000014">
    <property type="protein sequence ID" value="KAK1299524.1"/>
    <property type="molecule type" value="Genomic_DNA"/>
</dbReference>
<comment type="caution">
    <text evidence="1">The sequence shown here is derived from an EMBL/GenBank/DDBJ whole genome shotgun (WGS) entry which is preliminary data.</text>
</comment>
<organism evidence="1 2">
    <name type="scientific">Acorus calamus</name>
    <name type="common">Sweet flag</name>
    <dbReference type="NCBI Taxonomy" id="4465"/>
    <lineage>
        <taxon>Eukaryota</taxon>
        <taxon>Viridiplantae</taxon>
        <taxon>Streptophyta</taxon>
        <taxon>Embryophyta</taxon>
        <taxon>Tracheophyta</taxon>
        <taxon>Spermatophyta</taxon>
        <taxon>Magnoliopsida</taxon>
        <taxon>Liliopsida</taxon>
        <taxon>Acoraceae</taxon>
        <taxon>Acorus</taxon>
    </lineage>
</organism>
<reference evidence="1" key="1">
    <citation type="journal article" date="2023" name="Nat. Commun.">
        <title>Diploid and tetraploid genomes of Acorus and the evolution of monocots.</title>
        <authorList>
            <person name="Ma L."/>
            <person name="Liu K.W."/>
            <person name="Li Z."/>
            <person name="Hsiao Y.Y."/>
            <person name="Qi Y."/>
            <person name="Fu T."/>
            <person name="Tang G.D."/>
            <person name="Zhang D."/>
            <person name="Sun W.H."/>
            <person name="Liu D.K."/>
            <person name="Li Y."/>
            <person name="Chen G.Z."/>
            <person name="Liu X.D."/>
            <person name="Liao X.Y."/>
            <person name="Jiang Y.T."/>
            <person name="Yu X."/>
            <person name="Hao Y."/>
            <person name="Huang J."/>
            <person name="Zhao X.W."/>
            <person name="Ke S."/>
            <person name="Chen Y.Y."/>
            <person name="Wu W.L."/>
            <person name="Hsu J.L."/>
            <person name="Lin Y.F."/>
            <person name="Huang M.D."/>
            <person name="Li C.Y."/>
            <person name="Huang L."/>
            <person name="Wang Z.W."/>
            <person name="Zhao X."/>
            <person name="Zhong W.Y."/>
            <person name="Peng D.H."/>
            <person name="Ahmad S."/>
            <person name="Lan S."/>
            <person name="Zhang J.S."/>
            <person name="Tsai W.C."/>
            <person name="Van de Peer Y."/>
            <person name="Liu Z.J."/>
        </authorList>
    </citation>
    <scope>NUCLEOTIDE SEQUENCE</scope>
    <source>
        <strain evidence="1">CP</strain>
    </source>
</reference>
<name>A0AAV9DEQ0_ACOCL</name>
<reference evidence="1" key="2">
    <citation type="submission" date="2023-06" db="EMBL/GenBank/DDBJ databases">
        <authorList>
            <person name="Ma L."/>
            <person name="Liu K.-W."/>
            <person name="Li Z."/>
            <person name="Hsiao Y.-Y."/>
            <person name="Qi Y."/>
            <person name="Fu T."/>
            <person name="Tang G."/>
            <person name="Zhang D."/>
            <person name="Sun W.-H."/>
            <person name="Liu D.-K."/>
            <person name="Li Y."/>
            <person name="Chen G.-Z."/>
            <person name="Liu X.-D."/>
            <person name="Liao X.-Y."/>
            <person name="Jiang Y.-T."/>
            <person name="Yu X."/>
            <person name="Hao Y."/>
            <person name="Huang J."/>
            <person name="Zhao X.-W."/>
            <person name="Ke S."/>
            <person name="Chen Y.-Y."/>
            <person name="Wu W.-L."/>
            <person name="Hsu J.-L."/>
            <person name="Lin Y.-F."/>
            <person name="Huang M.-D."/>
            <person name="Li C.-Y."/>
            <person name="Huang L."/>
            <person name="Wang Z.-W."/>
            <person name="Zhao X."/>
            <person name="Zhong W.-Y."/>
            <person name="Peng D.-H."/>
            <person name="Ahmad S."/>
            <person name="Lan S."/>
            <person name="Zhang J.-S."/>
            <person name="Tsai W.-C."/>
            <person name="Van De Peer Y."/>
            <person name="Liu Z.-J."/>
        </authorList>
    </citation>
    <scope>NUCLEOTIDE SEQUENCE</scope>
    <source>
        <strain evidence="1">CP</strain>
        <tissue evidence="1">Leaves</tissue>
    </source>
</reference>
<dbReference type="Proteomes" id="UP001180020">
    <property type="component" value="Unassembled WGS sequence"/>
</dbReference>
<accession>A0AAV9DEQ0</accession>
<evidence type="ECO:0000313" key="2">
    <source>
        <dbReference type="Proteomes" id="UP001180020"/>
    </source>
</evidence>
<keyword evidence="2" id="KW-1185">Reference proteome</keyword>
<protein>
    <submittedName>
        <fullName evidence="1">Uncharacterized protein</fullName>
    </submittedName>
</protein>
<proteinExistence type="predicted"/>
<evidence type="ECO:0000313" key="1">
    <source>
        <dbReference type="EMBL" id="KAK1299524.1"/>
    </source>
</evidence>
<sequence length="58" mass="6881">MIHHKTPCESLGTCRSKFGHFYDHDYSVAPHQAKTHISNRDDSQERRTARFLWYSQTT</sequence>
<gene>
    <name evidence="1" type="ORF">QJS10_CPB14g00698</name>
</gene>